<sequence length="470" mass="49852">MRTLILFFLFLAARLQAQDISGTWQGALDISGIKLRVVLHIKHTEDDYTATMDSPDQGAKGIPVASVAFASPVLKLEAPAIGARYEGRLKADTVIAGTLFQNGAELPLELVKQAAGAGDTSDERPQEPQPPFPYHIEEVSVSNRDAGITLAGTLTRPLGGGPFPAVVLISGSGAQNRDEELFGHKPFWVIADYLTRHGYAVLRCDDRGVGASTGNFAAATTADFASDASAAVDFLRSAAAIDPGGIGLLGHSEGGMAAAMVAGTRSDIAFLVLLASPGVPLDSLLMTQTRMIGAASGLSPAQLSANARLNRQLYDLVIGEDNPDVLDSKLEGFLSSSLQAAINDSTITADEATAAVNRQKAQINTPWMRYFLRFDPAKYLSRVKCPVLALNGDKDLQVAAQENLAGIAAALQAAGNDEITIKVLPGLNHLFQESETGLPAEYRTISQTISPTVLQTIAQWLDQYVRKTQV</sequence>
<feature type="chain" id="PRO_5010580571" description="Xaa-Pro dipeptidyl-peptidase-like domain-containing protein" evidence="2">
    <location>
        <begin position="18"/>
        <end position="470"/>
    </location>
</feature>
<evidence type="ECO:0000259" key="3">
    <source>
        <dbReference type="Pfam" id="PF02129"/>
    </source>
</evidence>
<accession>A0A1T5EAD5</accession>
<dbReference type="PANTHER" id="PTHR43265:SF1">
    <property type="entry name" value="ESTERASE ESTD"/>
    <property type="match status" value="1"/>
</dbReference>
<protein>
    <recommendedName>
        <fullName evidence="3">Xaa-Pro dipeptidyl-peptidase-like domain-containing protein</fullName>
    </recommendedName>
</protein>
<dbReference type="Gene3D" id="3.40.50.1820">
    <property type="entry name" value="alpha/beta hydrolase"/>
    <property type="match status" value="1"/>
</dbReference>
<organism evidence="4 5">
    <name type="scientific">Parapedobacter luteus</name>
    <dbReference type="NCBI Taxonomy" id="623280"/>
    <lineage>
        <taxon>Bacteria</taxon>
        <taxon>Pseudomonadati</taxon>
        <taxon>Bacteroidota</taxon>
        <taxon>Sphingobacteriia</taxon>
        <taxon>Sphingobacteriales</taxon>
        <taxon>Sphingobacteriaceae</taxon>
        <taxon>Parapedobacter</taxon>
    </lineage>
</organism>
<dbReference type="STRING" id="623280.SAMN05660226_03200"/>
<dbReference type="InterPro" id="IPR000383">
    <property type="entry name" value="Xaa-Pro-like_dom"/>
</dbReference>
<dbReference type="InterPro" id="IPR029058">
    <property type="entry name" value="AB_hydrolase_fold"/>
</dbReference>
<dbReference type="SUPFAM" id="SSF53474">
    <property type="entry name" value="alpha/beta-Hydrolases"/>
    <property type="match status" value="1"/>
</dbReference>
<name>A0A1T5EAD5_9SPHI</name>
<feature type="signal peptide" evidence="2">
    <location>
        <begin position="1"/>
        <end position="17"/>
    </location>
</feature>
<dbReference type="Pfam" id="PF02129">
    <property type="entry name" value="Peptidase_S15"/>
    <property type="match status" value="1"/>
</dbReference>
<proteinExistence type="predicted"/>
<dbReference type="PANTHER" id="PTHR43265">
    <property type="entry name" value="ESTERASE ESTD"/>
    <property type="match status" value="1"/>
</dbReference>
<gene>
    <name evidence="4" type="ORF">SAMN05660226_03200</name>
</gene>
<evidence type="ECO:0000313" key="4">
    <source>
        <dbReference type="EMBL" id="SKB80826.1"/>
    </source>
</evidence>
<dbReference type="InterPro" id="IPR053145">
    <property type="entry name" value="AB_hydrolase_Est10"/>
</dbReference>
<dbReference type="EMBL" id="FUYS01000009">
    <property type="protein sequence ID" value="SKB80826.1"/>
    <property type="molecule type" value="Genomic_DNA"/>
</dbReference>
<keyword evidence="5" id="KW-1185">Reference proteome</keyword>
<evidence type="ECO:0000256" key="1">
    <source>
        <dbReference type="SAM" id="MobiDB-lite"/>
    </source>
</evidence>
<reference evidence="4 5" key="1">
    <citation type="submission" date="2017-02" db="EMBL/GenBank/DDBJ databases">
        <authorList>
            <person name="Peterson S.W."/>
        </authorList>
    </citation>
    <scope>NUCLEOTIDE SEQUENCE [LARGE SCALE GENOMIC DNA]</scope>
    <source>
        <strain evidence="4 5">DSM 22899</strain>
    </source>
</reference>
<keyword evidence="2" id="KW-0732">Signal</keyword>
<dbReference type="GO" id="GO:0052689">
    <property type="term" value="F:carboxylic ester hydrolase activity"/>
    <property type="evidence" value="ECO:0007669"/>
    <property type="project" value="TreeGrafter"/>
</dbReference>
<feature type="region of interest" description="Disordered" evidence="1">
    <location>
        <begin position="114"/>
        <end position="133"/>
    </location>
</feature>
<dbReference type="OrthoDB" id="9809549at2"/>
<evidence type="ECO:0000256" key="2">
    <source>
        <dbReference type="SAM" id="SignalP"/>
    </source>
</evidence>
<evidence type="ECO:0000313" key="5">
    <source>
        <dbReference type="Proteomes" id="UP000190541"/>
    </source>
</evidence>
<dbReference type="AlphaFoldDB" id="A0A1T5EAD5"/>
<dbReference type="Proteomes" id="UP000190541">
    <property type="component" value="Unassembled WGS sequence"/>
</dbReference>
<dbReference type="RefSeq" id="WP_079717858.1">
    <property type="nucleotide sequence ID" value="NZ_FUYS01000009.1"/>
</dbReference>
<feature type="domain" description="Xaa-Pro dipeptidyl-peptidase-like" evidence="3">
    <location>
        <begin position="147"/>
        <end position="401"/>
    </location>
</feature>